<evidence type="ECO:0000313" key="2">
    <source>
        <dbReference type="EMBL" id="GBP55237.1"/>
    </source>
</evidence>
<feature type="region of interest" description="Disordered" evidence="1">
    <location>
        <begin position="121"/>
        <end position="166"/>
    </location>
</feature>
<keyword evidence="3" id="KW-1185">Reference proteome</keyword>
<reference evidence="2 3" key="1">
    <citation type="journal article" date="2019" name="Commun. Biol.">
        <title>The bagworm genome reveals a unique fibroin gene that provides high tensile strength.</title>
        <authorList>
            <person name="Kono N."/>
            <person name="Nakamura H."/>
            <person name="Ohtoshi R."/>
            <person name="Tomita M."/>
            <person name="Numata K."/>
            <person name="Arakawa K."/>
        </authorList>
    </citation>
    <scope>NUCLEOTIDE SEQUENCE [LARGE SCALE GENOMIC DNA]</scope>
</reference>
<feature type="compositionally biased region" description="Basic and acidic residues" evidence="1">
    <location>
        <begin position="131"/>
        <end position="153"/>
    </location>
</feature>
<gene>
    <name evidence="2" type="ORF">EVAR_36821_1</name>
</gene>
<dbReference type="Proteomes" id="UP000299102">
    <property type="component" value="Unassembled WGS sequence"/>
</dbReference>
<protein>
    <submittedName>
        <fullName evidence="2">Uncharacterized protein</fullName>
    </submittedName>
</protein>
<name>A0A4C1WYN6_EUMVA</name>
<dbReference type="AlphaFoldDB" id="A0A4C1WYN6"/>
<dbReference type="EMBL" id="BGZK01000663">
    <property type="protein sequence ID" value="GBP55237.1"/>
    <property type="molecule type" value="Genomic_DNA"/>
</dbReference>
<organism evidence="2 3">
    <name type="scientific">Eumeta variegata</name>
    <name type="common">Bagworm moth</name>
    <name type="synonym">Eumeta japonica</name>
    <dbReference type="NCBI Taxonomy" id="151549"/>
    <lineage>
        <taxon>Eukaryota</taxon>
        <taxon>Metazoa</taxon>
        <taxon>Ecdysozoa</taxon>
        <taxon>Arthropoda</taxon>
        <taxon>Hexapoda</taxon>
        <taxon>Insecta</taxon>
        <taxon>Pterygota</taxon>
        <taxon>Neoptera</taxon>
        <taxon>Endopterygota</taxon>
        <taxon>Lepidoptera</taxon>
        <taxon>Glossata</taxon>
        <taxon>Ditrysia</taxon>
        <taxon>Tineoidea</taxon>
        <taxon>Psychidae</taxon>
        <taxon>Oiketicinae</taxon>
        <taxon>Eumeta</taxon>
    </lineage>
</organism>
<comment type="caution">
    <text evidence="2">The sequence shown here is derived from an EMBL/GenBank/DDBJ whole genome shotgun (WGS) entry which is preliminary data.</text>
</comment>
<proteinExistence type="predicted"/>
<accession>A0A4C1WYN6</accession>
<sequence length="166" mass="18561">MRHSFKSEAMLNVELSRRRRPRDICLQSWAGDTRAAASHLGSSLIAARAHTAEVVRYRQFPQTRPDSVEVLTVRARPSRDPSSISSAYEVAETPTRVEPAMAPYPPVLFPKAACSVVGLCKSSGSSSVSKTKREREIEKKREKERRKTNEDNKGPQAVEDGITLRR</sequence>
<evidence type="ECO:0000256" key="1">
    <source>
        <dbReference type="SAM" id="MobiDB-lite"/>
    </source>
</evidence>
<evidence type="ECO:0000313" key="3">
    <source>
        <dbReference type="Proteomes" id="UP000299102"/>
    </source>
</evidence>